<proteinExistence type="predicted"/>
<dbReference type="AlphaFoldDB" id="A0A0L6VI06"/>
<evidence type="ECO:0000313" key="1">
    <source>
        <dbReference type="EMBL" id="KNZ60406.1"/>
    </source>
</evidence>
<accession>A0A0L6VI06</accession>
<keyword evidence="2" id="KW-1185">Reference proteome</keyword>
<dbReference type="Proteomes" id="UP000037035">
    <property type="component" value="Unassembled WGS sequence"/>
</dbReference>
<dbReference type="STRING" id="27349.A0A0L6VI06"/>
<protein>
    <submittedName>
        <fullName evidence="1">Uncharacterized protein</fullName>
    </submittedName>
</protein>
<evidence type="ECO:0000313" key="2">
    <source>
        <dbReference type="Proteomes" id="UP000037035"/>
    </source>
</evidence>
<dbReference type="PANTHER" id="PTHR46177:SF1">
    <property type="entry name" value="INTEGRASE CATALYTIC DOMAIN-CONTAINING PROTEIN"/>
    <property type="match status" value="1"/>
</dbReference>
<gene>
    <name evidence="1" type="ORF">VP01_1559g6</name>
</gene>
<dbReference type="PANTHER" id="PTHR46177">
    <property type="entry name" value="INTEGRASE CATALYTIC DOMAIN-CONTAINING PROTEIN"/>
    <property type="match status" value="1"/>
</dbReference>
<dbReference type="OrthoDB" id="2504287at2759"/>
<comment type="caution">
    <text evidence="1">The sequence shown here is derived from an EMBL/GenBank/DDBJ whole genome shotgun (WGS) entry which is preliminary data.</text>
</comment>
<name>A0A0L6VI06_9BASI</name>
<organism evidence="1 2">
    <name type="scientific">Puccinia sorghi</name>
    <dbReference type="NCBI Taxonomy" id="27349"/>
    <lineage>
        <taxon>Eukaryota</taxon>
        <taxon>Fungi</taxon>
        <taxon>Dikarya</taxon>
        <taxon>Basidiomycota</taxon>
        <taxon>Pucciniomycotina</taxon>
        <taxon>Pucciniomycetes</taxon>
        <taxon>Pucciniales</taxon>
        <taxon>Pucciniaceae</taxon>
        <taxon>Puccinia</taxon>
    </lineage>
</organism>
<reference evidence="1 2" key="1">
    <citation type="submission" date="2015-08" db="EMBL/GenBank/DDBJ databases">
        <title>Next Generation Sequencing and Analysis of the Genome of Puccinia sorghi L Schw, the Causal Agent of Maize Common Rust.</title>
        <authorList>
            <person name="Rochi L."/>
            <person name="Burguener G."/>
            <person name="Darino M."/>
            <person name="Turjanski A."/>
            <person name="Kreff E."/>
            <person name="Dieguez M.J."/>
            <person name="Sacco F."/>
        </authorList>
    </citation>
    <scope>NUCLEOTIDE SEQUENCE [LARGE SCALE GENOMIC DNA]</scope>
    <source>
        <strain evidence="1 2">RO10H11247</strain>
    </source>
</reference>
<dbReference type="VEuPathDB" id="FungiDB:VP01_1559g6"/>
<dbReference type="EMBL" id="LAVV01006219">
    <property type="protein sequence ID" value="KNZ60406.1"/>
    <property type="molecule type" value="Genomic_DNA"/>
</dbReference>
<sequence>MIAKGLESCESFNSLHIFFSKVFKAQRFFRYLNHGLKISARTLTRNRKEWGLRQCDLQKIDPLPLDPAVQASLISSHSQGLNTQEIQVQLSKETNTHVCCRTVKCYLKKLNLKLLVNDVESGKISLDKVYQAYSIPIPRQLVYNILKEVDPEGMTACLCKTFKHCVFLTYGPNHIWSCDGHDKSLECLFMSPITIHDTLDSETVDMAWQMYLSHQHGLINGRQLTIEEASKQMHFTNSTHKQRIESLWSQMMKQNNLSIIDNSLTQIENGIYDPDDTLHKLLFNPAWKLGWIFKIIIKSGETTPSQTQLLALHTLHTVLQNILAPLIDWFQYPLTASSSSSSVTIQKLKQEHITIGNVWLMYAAKCPAAFSTT</sequence>